<dbReference type="InterPro" id="IPR007694">
    <property type="entry name" value="DNA_helicase_DnaB-like_C"/>
</dbReference>
<dbReference type="Gene3D" id="3.40.50.300">
    <property type="entry name" value="P-loop containing nucleotide triphosphate hydrolases"/>
    <property type="match status" value="1"/>
</dbReference>
<keyword evidence="5 14" id="KW-0378">Hydrolase</keyword>
<protein>
    <recommendedName>
        <fullName evidence="10">DNA 5'-3' helicase</fullName>
        <ecNumber evidence="10">5.6.2.3</ecNumber>
    </recommendedName>
</protein>
<dbReference type="AlphaFoldDB" id="A0A7W8QTK4"/>
<sequence>MDTTIMTGYAEYTDSDTAVPPHDILAERAVLGAALRGGQAHLAEITAIAAPGDFYRPRHQAVFAAICALSDRGAPHDVVAVRAEVERRGAAEDPRGAGYLLDLGDDLADLAAEAPSPATGAYYARIVAECSRRRAIMAAGTRGRQLARQGSDDIEDLAAQVVEEMERAAFPAERGEEDTFAVGEDSDYWDGLATPLDPSTMVVPPYRDLAEAIPALTPGEITTVAGRTGVGKSVCATDFARHAALRQGHTVLYVSLEMDRTMMLNRIYAAEARVTMETFKRKSFTEAQWADLARARERVARAPLHISTPSACTVSTIRARVRSLERRGQAPALVVVDHIGRLRLASGERVDNRAQEVSRFSWGLKELARDHGVPVLSVCQINRDPEKRADPTPTAADLKDSGSVEEDSGNVIIVHRPDRGRPEDPRAGEVDLVIAKNREGAEKTVVLTHQLHYQRFVDMARG</sequence>
<evidence type="ECO:0000313" key="15">
    <source>
        <dbReference type="Proteomes" id="UP000572635"/>
    </source>
</evidence>
<proteinExistence type="inferred from homology"/>
<evidence type="ECO:0000256" key="9">
    <source>
        <dbReference type="ARBA" id="ARBA00023235"/>
    </source>
</evidence>
<evidence type="ECO:0000256" key="8">
    <source>
        <dbReference type="ARBA" id="ARBA00023125"/>
    </source>
</evidence>
<dbReference type="InterPro" id="IPR027417">
    <property type="entry name" value="P-loop_NTPase"/>
</dbReference>
<evidence type="ECO:0000256" key="1">
    <source>
        <dbReference type="ARBA" id="ARBA00008428"/>
    </source>
</evidence>
<dbReference type="SUPFAM" id="SSF52540">
    <property type="entry name" value="P-loop containing nucleoside triphosphate hydrolases"/>
    <property type="match status" value="1"/>
</dbReference>
<dbReference type="GO" id="GO:0005524">
    <property type="term" value="F:ATP binding"/>
    <property type="evidence" value="ECO:0007669"/>
    <property type="project" value="UniProtKB-KW"/>
</dbReference>
<evidence type="ECO:0000256" key="4">
    <source>
        <dbReference type="ARBA" id="ARBA00022741"/>
    </source>
</evidence>
<evidence type="ECO:0000256" key="5">
    <source>
        <dbReference type="ARBA" id="ARBA00022801"/>
    </source>
</evidence>
<dbReference type="InterPro" id="IPR016136">
    <property type="entry name" value="DNA_helicase_N/primase_C"/>
</dbReference>
<comment type="catalytic activity">
    <reaction evidence="11">
        <text>ATP + H2O = ADP + phosphate + H(+)</text>
        <dbReference type="Rhea" id="RHEA:13065"/>
        <dbReference type="ChEBI" id="CHEBI:15377"/>
        <dbReference type="ChEBI" id="CHEBI:15378"/>
        <dbReference type="ChEBI" id="CHEBI:30616"/>
        <dbReference type="ChEBI" id="CHEBI:43474"/>
        <dbReference type="ChEBI" id="CHEBI:456216"/>
        <dbReference type="EC" id="5.6.2.3"/>
    </reaction>
</comment>
<evidence type="ECO:0000256" key="12">
    <source>
        <dbReference type="SAM" id="MobiDB-lite"/>
    </source>
</evidence>
<dbReference type="GO" id="GO:1990077">
    <property type="term" value="C:primosome complex"/>
    <property type="evidence" value="ECO:0007669"/>
    <property type="project" value="UniProtKB-KW"/>
</dbReference>
<gene>
    <name evidence="14" type="ORF">HDA36_006497</name>
</gene>
<keyword evidence="15" id="KW-1185">Reference proteome</keyword>
<dbReference type="RefSeq" id="WP_184399990.1">
    <property type="nucleotide sequence ID" value="NZ_JACHDB010000003.1"/>
</dbReference>
<dbReference type="PANTHER" id="PTHR30153:SF2">
    <property type="entry name" value="REPLICATIVE DNA HELICASE"/>
    <property type="match status" value="1"/>
</dbReference>
<organism evidence="14 15">
    <name type="scientific">Nocardiopsis composta</name>
    <dbReference type="NCBI Taxonomy" id="157465"/>
    <lineage>
        <taxon>Bacteria</taxon>
        <taxon>Bacillati</taxon>
        <taxon>Actinomycetota</taxon>
        <taxon>Actinomycetes</taxon>
        <taxon>Streptosporangiales</taxon>
        <taxon>Nocardiopsidaceae</taxon>
        <taxon>Nocardiopsis</taxon>
    </lineage>
</organism>
<keyword evidence="6 14" id="KW-0347">Helicase</keyword>
<evidence type="ECO:0000256" key="10">
    <source>
        <dbReference type="ARBA" id="ARBA00044969"/>
    </source>
</evidence>
<dbReference type="Proteomes" id="UP000572635">
    <property type="component" value="Unassembled WGS sequence"/>
</dbReference>
<dbReference type="GO" id="GO:0016787">
    <property type="term" value="F:hydrolase activity"/>
    <property type="evidence" value="ECO:0007669"/>
    <property type="project" value="UniProtKB-KW"/>
</dbReference>
<dbReference type="GO" id="GO:0006269">
    <property type="term" value="P:DNA replication, synthesis of primer"/>
    <property type="evidence" value="ECO:0007669"/>
    <property type="project" value="UniProtKB-KW"/>
</dbReference>
<dbReference type="Pfam" id="PF00772">
    <property type="entry name" value="DnaB"/>
    <property type="match status" value="1"/>
</dbReference>
<dbReference type="PANTHER" id="PTHR30153">
    <property type="entry name" value="REPLICATIVE DNA HELICASE DNAB"/>
    <property type="match status" value="1"/>
</dbReference>
<evidence type="ECO:0000256" key="6">
    <source>
        <dbReference type="ARBA" id="ARBA00022806"/>
    </source>
</evidence>
<dbReference type="SUPFAM" id="SSF48024">
    <property type="entry name" value="N-terminal domain of DnaB helicase"/>
    <property type="match status" value="1"/>
</dbReference>
<evidence type="ECO:0000259" key="13">
    <source>
        <dbReference type="PROSITE" id="PS51199"/>
    </source>
</evidence>
<evidence type="ECO:0000256" key="11">
    <source>
        <dbReference type="ARBA" id="ARBA00048954"/>
    </source>
</evidence>
<keyword evidence="3" id="KW-0235">DNA replication</keyword>
<dbReference type="GO" id="GO:0005829">
    <property type="term" value="C:cytosol"/>
    <property type="evidence" value="ECO:0007669"/>
    <property type="project" value="TreeGrafter"/>
</dbReference>
<keyword evidence="8" id="KW-0238">DNA-binding</keyword>
<dbReference type="GO" id="GO:0043139">
    <property type="term" value="F:5'-3' DNA helicase activity"/>
    <property type="evidence" value="ECO:0007669"/>
    <property type="project" value="UniProtKB-EC"/>
</dbReference>
<dbReference type="Pfam" id="PF03796">
    <property type="entry name" value="DnaB_C"/>
    <property type="match status" value="1"/>
</dbReference>
<dbReference type="InterPro" id="IPR036185">
    <property type="entry name" value="DNA_heli_DnaB-like_N_sf"/>
</dbReference>
<dbReference type="InterPro" id="IPR003593">
    <property type="entry name" value="AAA+_ATPase"/>
</dbReference>
<dbReference type="EC" id="5.6.2.3" evidence="10"/>
<dbReference type="SMART" id="SM00382">
    <property type="entry name" value="AAA"/>
    <property type="match status" value="1"/>
</dbReference>
<evidence type="ECO:0000256" key="2">
    <source>
        <dbReference type="ARBA" id="ARBA00022515"/>
    </source>
</evidence>
<dbReference type="EMBL" id="JACHDB010000003">
    <property type="protein sequence ID" value="MBB5436333.1"/>
    <property type="molecule type" value="Genomic_DNA"/>
</dbReference>
<comment type="caution">
    <text evidence="14">The sequence shown here is derived from an EMBL/GenBank/DDBJ whole genome shotgun (WGS) entry which is preliminary data.</text>
</comment>
<evidence type="ECO:0000313" key="14">
    <source>
        <dbReference type="EMBL" id="MBB5436333.1"/>
    </source>
</evidence>
<evidence type="ECO:0000256" key="3">
    <source>
        <dbReference type="ARBA" id="ARBA00022705"/>
    </source>
</evidence>
<comment type="similarity">
    <text evidence="1">Belongs to the helicase family. DnaB subfamily.</text>
</comment>
<reference evidence="14 15" key="1">
    <citation type="submission" date="2020-08" db="EMBL/GenBank/DDBJ databases">
        <title>Sequencing the genomes of 1000 actinobacteria strains.</title>
        <authorList>
            <person name="Klenk H.-P."/>
        </authorList>
    </citation>
    <scope>NUCLEOTIDE SEQUENCE [LARGE SCALE GENOMIC DNA]</scope>
    <source>
        <strain evidence="14 15">DSM 44551</strain>
    </source>
</reference>
<keyword evidence="9" id="KW-0413">Isomerase</keyword>
<dbReference type="PROSITE" id="PS51199">
    <property type="entry name" value="SF4_HELICASE"/>
    <property type="match status" value="1"/>
</dbReference>
<name>A0A7W8QTK4_9ACTN</name>
<dbReference type="GO" id="GO:0003677">
    <property type="term" value="F:DNA binding"/>
    <property type="evidence" value="ECO:0007669"/>
    <property type="project" value="UniProtKB-KW"/>
</dbReference>
<keyword evidence="4" id="KW-0547">Nucleotide-binding</keyword>
<accession>A0A7W8QTK4</accession>
<evidence type="ECO:0000256" key="7">
    <source>
        <dbReference type="ARBA" id="ARBA00022840"/>
    </source>
</evidence>
<keyword evidence="2" id="KW-0639">Primosome</keyword>
<dbReference type="Gene3D" id="1.10.860.10">
    <property type="entry name" value="DNAb Helicase, Chain A"/>
    <property type="match status" value="1"/>
</dbReference>
<feature type="domain" description="SF4 helicase" evidence="13">
    <location>
        <begin position="195"/>
        <end position="462"/>
    </location>
</feature>
<keyword evidence="7" id="KW-0067">ATP-binding</keyword>
<dbReference type="InterPro" id="IPR007693">
    <property type="entry name" value="DNA_helicase_DnaB-like_N"/>
</dbReference>
<feature type="region of interest" description="Disordered" evidence="12">
    <location>
        <begin position="384"/>
        <end position="408"/>
    </location>
</feature>